<dbReference type="RefSeq" id="WP_262397443.1">
    <property type="nucleotide sequence ID" value="NZ_JACRTC010000003.1"/>
</dbReference>
<protein>
    <submittedName>
        <fullName evidence="2">YibE/F family protein</fullName>
    </submittedName>
</protein>
<evidence type="ECO:0000313" key="3">
    <source>
        <dbReference type="Proteomes" id="UP000660861"/>
    </source>
</evidence>
<evidence type="ECO:0000256" key="1">
    <source>
        <dbReference type="SAM" id="Phobius"/>
    </source>
</evidence>
<dbReference type="EMBL" id="JACRTC010000003">
    <property type="protein sequence ID" value="MBC8570347.1"/>
    <property type="molecule type" value="Genomic_DNA"/>
</dbReference>
<feature type="transmembrane region" description="Helical" evidence="1">
    <location>
        <begin position="363"/>
        <end position="387"/>
    </location>
</feature>
<sequence>MKLTSKKRIALYWLVILLSAAFLLLGYHWAASRGDGESNALPQGDDLYRSKITEIVAEDLVETDLGGQKVYQWICYFRVRLTEGPYKGETALVRQSVDENMIPASIPAKVGDEIYVSLSEGEDGAFGGEDTLTGFVGDYVRTTPLYLLVGAFLLLLLLFGRKKGVNTIISLTFTCLAVFVVLIPAILGGHSPVFAAVLVCVYIIVMTLLIVNGFTFKTAASALGCAGGVLMAGVIAYSMEYILKLTGMIEEKSLLLTTITGNSGFDFRGLIFAGIIIGALGAVMDVAMDIASALEELIFKVPTLTFRQIVASGMKVGRDVMGTMANTLILAYAGGSLTTILLITTSGKSLSLILNGELIAVEILKAMAGSIGILFTIPITAIITALLQTEQVHFLRRKSHSGAGALPPGVDGQSEQEAVRESAAEKAAVWTAEDAPARPVSMEAADAPFPSSPPAAEKVGVVAASEAAGDSVSGDAGEASKEGMADQWAHFQEIMGEKRE</sequence>
<dbReference type="InterPro" id="IPR012507">
    <property type="entry name" value="YibE_F"/>
</dbReference>
<proteinExistence type="predicted"/>
<feature type="transmembrane region" description="Helical" evidence="1">
    <location>
        <begin position="167"/>
        <end position="187"/>
    </location>
</feature>
<organism evidence="2 3">
    <name type="scientific">Zongyangia hominis</name>
    <dbReference type="NCBI Taxonomy" id="2763677"/>
    <lineage>
        <taxon>Bacteria</taxon>
        <taxon>Bacillati</taxon>
        <taxon>Bacillota</taxon>
        <taxon>Clostridia</taxon>
        <taxon>Eubacteriales</taxon>
        <taxon>Oscillospiraceae</taxon>
        <taxon>Zongyangia</taxon>
    </lineage>
</organism>
<feature type="transmembrane region" description="Helical" evidence="1">
    <location>
        <begin position="218"/>
        <end position="239"/>
    </location>
</feature>
<dbReference type="Proteomes" id="UP000660861">
    <property type="component" value="Unassembled WGS sequence"/>
</dbReference>
<feature type="transmembrane region" description="Helical" evidence="1">
    <location>
        <begin position="320"/>
        <end position="343"/>
    </location>
</feature>
<dbReference type="Pfam" id="PF07907">
    <property type="entry name" value="YibE_F"/>
    <property type="match status" value="1"/>
</dbReference>
<keyword evidence="1" id="KW-0472">Membrane</keyword>
<dbReference type="AlphaFoldDB" id="A0A926IBM8"/>
<keyword evidence="1" id="KW-1133">Transmembrane helix</keyword>
<feature type="transmembrane region" description="Helical" evidence="1">
    <location>
        <begin position="270"/>
        <end position="299"/>
    </location>
</feature>
<gene>
    <name evidence="2" type="ORF">H8709_05835</name>
</gene>
<name>A0A926IBM8_9FIRM</name>
<comment type="caution">
    <text evidence="2">The sequence shown here is derived from an EMBL/GenBank/DDBJ whole genome shotgun (WGS) entry which is preliminary data.</text>
</comment>
<feature type="transmembrane region" description="Helical" evidence="1">
    <location>
        <begin position="143"/>
        <end position="160"/>
    </location>
</feature>
<keyword evidence="1" id="KW-0812">Transmembrane</keyword>
<reference evidence="2" key="1">
    <citation type="submission" date="2020-08" db="EMBL/GenBank/DDBJ databases">
        <title>Genome public.</title>
        <authorList>
            <person name="Liu C."/>
            <person name="Sun Q."/>
        </authorList>
    </citation>
    <scope>NUCLEOTIDE SEQUENCE</scope>
    <source>
        <strain evidence="2">NSJ-54</strain>
    </source>
</reference>
<evidence type="ECO:0000313" key="2">
    <source>
        <dbReference type="EMBL" id="MBC8570347.1"/>
    </source>
</evidence>
<dbReference type="PANTHER" id="PTHR41771:SF1">
    <property type="entry name" value="MEMBRANE PROTEIN"/>
    <property type="match status" value="1"/>
</dbReference>
<dbReference type="PANTHER" id="PTHR41771">
    <property type="entry name" value="MEMBRANE PROTEIN-RELATED"/>
    <property type="match status" value="1"/>
</dbReference>
<keyword evidence="3" id="KW-1185">Reference proteome</keyword>
<feature type="transmembrane region" description="Helical" evidence="1">
    <location>
        <begin position="9"/>
        <end position="30"/>
    </location>
</feature>
<accession>A0A926IBM8</accession>
<feature type="transmembrane region" description="Helical" evidence="1">
    <location>
        <begin position="193"/>
        <end position="211"/>
    </location>
</feature>